<dbReference type="AlphaFoldDB" id="A0A9D1ZHF7"/>
<reference evidence="1" key="1">
    <citation type="journal article" date="2021" name="PeerJ">
        <title>Extensive microbial diversity within the chicken gut microbiome revealed by metagenomics and culture.</title>
        <authorList>
            <person name="Gilroy R."/>
            <person name="Ravi A."/>
            <person name="Getino M."/>
            <person name="Pursley I."/>
            <person name="Horton D.L."/>
            <person name="Alikhan N.F."/>
            <person name="Baker D."/>
            <person name="Gharbi K."/>
            <person name="Hall N."/>
            <person name="Watson M."/>
            <person name="Adriaenssens E.M."/>
            <person name="Foster-Nyarko E."/>
            <person name="Jarju S."/>
            <person name="Secka A."/>
            <person name="Antonio M."/>
            <person name="Oren A."/>
            <person name="Chaudhuri R.R."/>
            <person name="La Ragione R."/>
            <person name="Hildebrand F."/>
            <person name="Pallen M.J."/>
        </authorList>
    </citation>
    <scope>NUCLEOTIDE SEQUENCE</scope>
    <source>
        <strain evidence="1">Gambia2-208</strain>
    </source>
</reference>
<sequence>MKSTPENKFRCCSHCHRTLPIEEFYIVNKRTGKHDAYCKACRRLMNRLRQHPDEETESEARPRLSLIFQENDPERRMQLILQACRVMRESVMRKQMRMREEEEDK</sequence>
<evidence type="ECO:0000313" key="2">
    <source>
        <dbReference type="Proteomes" id="UP000886851"/>
    </source>
</evidence>
<dbReference type="Proteomes" id="UP000886851">
    <property type="component" value="Unassembled WGS sequence"/>
</dbReference>
<comment type="caution">
    <text evidence="1">The sequence shown here is derived from an EMBL/GenBank/DDBJ whole genome shotgun (WGS) entry which is preliminary data.</text>
</comment>
<evidence type="ECO:0000313" key="1">
    <source>
        <dbReference type="EMBL" id="HIY87606.1"/>
    </source>
</evidence>
<name>A0A9D1ZHF7_9BACE</name>
<reference evidence="1" key="2">
    <citation type="submission" date="2021-04" db="EMBL/GenBank/DDBJ databases">
        <authorList>
            <person name="Gilroy R."/>
        </authorList>
    </citation>
    <scope>NUCLEOTIDE SEQUENCE</scope>
    <source>
        <strain evidence="1">Gambia2-208</strain>
    </source>
</reference>
<protein>
    <submittedName>
        <fullName evidence="1">Uncharacterized protein</fullName>
    </submittedName>
</protein>
<organism evidence="1 2">
    <name type="scientific">Candidatus Bacteroides pullicola</name>
    <dbReference type="NCBI Taxonomy" id="2838475"/>
    <lineage>
        <taxon>Bacteria</taxon>
        <taxon>Pseudomonadati</taxon>
        <taxon>Bacteroidota</taxon>
        <taxon>Bacteroidia</taxon>
        <taxon>Bacteroidales</taxon>
        <taxon>Bacteroidaceae</taxon>
        <taxon>Bacteroides</taxon>
    </lineage>
</organism>
<accession>A0A9D1ZHF7</accession>
<proteinExistence type="predicted"/>
<gene>
    <name evidence="1" type="ORF">H9824_02735</name>
</gene>
<dbReference type="EMBL" id="DXCV01000024">
    <property type="protein sequence ID" value="HIY87606.1"/>
    <property type="molecule type" value="Genomic_DNA"/>
</dbReference>